<evidence type="ECO:0000313" key="10">
    <source>
        <dbReference type="EMBL" id="SFD59813.1"/>
    </source>
</evidence>
<keyword evidence="3 8" id="KW-1003">Cell membrane</keyword>
<comment type="function">
    <text evidence="8">Involved in formation of the rod shape of the cell. May also contribute to regulation of formation of penicillin-binding proteins.</text>
</comment>
<evidence type="ECO:0000256" key="6">
    <source>
        <dbReference type="ARBA" id="ARBA00022989"/>
    </source>
</evidence>
<dbReference type="GO" id="GO:0005886">
    <property type="term" value="C:plasma membrane"/>
    <property type="evidence" value="ECO:0007669"/>
    <property type="project" value="UniProtKB-SubCell"/>
</dbReference>
<gene>
    <name evidence="10" type="ORF">SAMN05660831_01943</name>
</gene>
<evidence type="ECO:0000256" key="1">
    <source>
        <dbReference type="ARBA" id="ARBA00004651"/>
    </source>
</evidence>
<organism evidence="10 11">
    <name type="scientific">Thiohalospira halophila DSM 15071</name>
    <dbReference type="NCBI Taxonomy" id="1123397"/>
    <lineage>
        <taxon>Bacteria</taxon>
        <taxon>Pseudomonadati</taxon>
        <taxon>Pseudomonadota</taxon>
        <taxon>Gammaproteobacteria</taxon>
        <taxon>Thiohalospirales</taxon>
        <taxon>Thiohalospiraceae</taxon>
        <taxon>Thiohalospira</taxon>
    </lineage>
</organism>
<comment type="similarity">
    <text evidence="2 8">Belongs to the MreD family.</text>
</comment>
<dbReference type="STRING" id="1123397.SAMN05660831_01943"/>
<keyword evidence="8" id="KW-0997">Cell inner membrane</keyword>
<evidence type="ECO:0000256" key="5">
    <source>
        <dbReference type="ARBA" id="ARBA00022960"/>
    </source>
</evidence>
<evidence type="ECO:0000256" key="3">
    <source>
        <dbReference type="ARBA" id="ARBA00022475"/>
    </source>
</evidence>
<evidence type="ECO:0000256" key="2">
    <source>
        <dbReference type="ARBA" id="ARBA00007776"/>
    </source>
</evidence>
<dbReference type="GO" id="GO:0008360">
    <property type="term" value="P:regulation of cell shape"/>
    <property type="evidence" value="ECO:0007669"/>
    <property type="project" value="UniProtKB-UniRule"/>
</dbReference>
<dbReference type="OrthoDB" id="6647425at2"/>
<dbReference type="RefSeq" id="WP_093428571.1">
    <property type="nucleotide sequence ID" value="NZ_FOMJ01000006.1"/>
</dbReference>
<keyword evidence="6 9" id="KW-1133">Transmembrane helix</keyword>
<feature type="transmembrane region" description="Helical" evidence="9">
    <location>
        <begin position="132"/>
        <end position="151"/>
    </location>
</feature>
<evidence type="ECO:0000256" key="4">
    <source>
        <dbReference type="ARBA" id="ARBA00022692"/>
    </source>
</evidence>
<feature type="transmembrane region" description="Helical" evidence="9">
    <location>
        <begin position="6"/>
        <end position="25"/>
    </location>
</feature>
<keyword evidence="4 9" id="KW-0812">Transmembrane</keyword>
<dbReference type="PANTHER" id="PTHR37484:SF1">
    <property type="entry name" value="ROD SHAPE-DETERMINING PROTEIN MRED"/>
    <property type="match status" value="1"/>
</dbReference>
<keyword evidence="11" id="KW-1185">Reference proteome</keyword>
<feature type="transmembrane region" description="Helical" evidence="9">
    <location>
        <begin position="100"/>
        <end position="120"/>
    </location>
</feature>
<dbReference type="PIRSF" id="PIRSF018472">
    <property type="entry name" value="MreD_proteobac"/>
    <property type="match status" value="1"/>
</dbReference>
<evidence type="ECO:0000256" key="9">
    <source>
        <dbReference type="SAM" id="Phobius"/>
    </source>
</evidence>
<keyword evidence="7 8" id="KW-0472">Membrane</keyword>
<dbReference type="Proteomes" id="UP000198611">
    <property type="component" value="Unassembled WGS sequence"/>
</dbReference>
<keyword evidence="5 8" id="KW-0133">Cell shape</keyword>
<reference evidence="10 11" key="1">
    <citation type="submission" date="2016-10" db="EMBL/GenBank/DDBJ databases">
        <authorList>
            <person name="de Groot N.N."/>
        </authorList>
    </citation>
    <scope>NUCLEOTIDE SEQUENCE [LARGE SCALE GENOMIC DNA]</scope>
    <source>
        <strain evidence="10 11">HL3</strain>
    </source>
</reference>
<accession>A0A1I1TTM7</accession>
<dbReference type="InterPro" id="IPR007227">
    <property type="entry name" value="Cell_shape_determining_MreD"/>
</dbReference>
<sequence>MSTGRRGIGLIFATFVAALVLTLVPMPDWSRLLRPEWTLLVLTYWAMATPDRVGVGVAWLLGLFQDVAVGTLLGQHALTFALVTYVVLRLHPRLRIYPVWQQAVSLLVLVALHLLVTRWIMGFTGNAPETLWFWAPAATSAVLWPLIFVFLRRLRRRYRIA</sequence>
<evidence type="ECO:0000256" key="7">
    <source>
        <dbReference type="ARBA" id="ARBA00023136"/>
    </source>
</evidence>
<name>A0A1I1TTM7_9GAMM</name>
<dbReference type="NCBIfam" id="TIGR03426">
    <property type="entry name" value="shape_MreD"/>
    <property type="match status" value="1"/>
</dbReference>
<comment type="subcellular location">
    <subcellularLocation>
        <location evidence="8">Cell inner membrane</location>
    </subcellularLocation>
    <subcellularLocation>
        <location evidence="1">Cell membrane</location>
        <topology evidence="1">Multi-pass membrane protein</topology>
    </subcellularLocation>
</comment>
<protein>
    <recommendedName>
        <fullName evidence="8">Rod shape-determining protein MreD</fullName>
    </recommendedName>
</protein>
<dbReference type="Pfam" id="PF04093">
    <property type="entry name" value="MreD"/>
    <property type="match status" value="1"/>
</dbReference>
<evidence type="ECO:0000256" key="8">
    <source>
        <dbReference type="PIRNR" id="PIRNR018472"/>
    </source>
</evidence>
<feature type="transmembrane region" description="Helical" evidence="9">
    <location>
        <begin position="67"/>
        <end position="88"/>
    </location>
</feature>
<evidence type="ECO:0000313" key="11">
    <source>
        <dbReference type="Proteomes" id="UP000198611"/>
    </source>
</evidence>
<dbReference type="PANTHER" id="PTHR37484">
    <property type="entry name" value="ROD SHAPE-DETERMINING PROTEIN MRED"/>
    <property type="match status" value="1"/>
</dbReference>
<dbReference type="InterPro" id="IPR026034">
    <property type="entry name" value="MreD_proteobac"/>
</dbReference>
<dbReference type="EMBL" id="FOMJ01000006">
    <property type="protein sequence ID" value="SFD59813.1"/>
    <property type="molecule type" value="Genomic_DNA"/>
</dbReference>
<proteinExistence type="inferred from homology"/>
<dbReference type="AlphaFoldDB" id="A0A1I1TTM7"/>